<accession>A0A2K3L0S6</accession>
<dbReference type="PROSITE" id="PS50929">
    <property type="entry name" value="ABC_TM1F"/>
    <property type="match status" value="1"/>
</dbReference>
<dbReference type="EMBL" id="ASHM01024259">
    <property type="protein sequence ID" value="PNX72145.1"/>
    <property type="molecule type" value="Genomic_DNA"/>
</dbReference>
<dbReference type="CDD" id="cd18579">
    <property type="entry name" value="ABC_6TM_ABCC_D1"/>
    <property type="match status" value="1"/>
</dbReference>
<dbReference type="GO" id="GO:0140359">
    <property type="term" value="F:ABC-type transporter activity"/>
    <property type="evidence" value="ECO:0007669"/>
    <property type="project" value="InterPro"/>
</dbReference>
<keyword evidence="6 8" id="KW-1133">Transmembrane helix</keyword>
<keyword evidence="7 8" id="KW-0472">Membrane</keyword>
<evidence type="ECO:0000313" key="11">
    <source>
        <dbReference type="Proteomes" id="UP000236291"/>
    </source>
</evidence>
<sequence>MTKLGPLEESLLNGEASVNKDSDAKNTLKSCYSNAGFFSILTFSWMSPLITLGSKKTLDHEDLPLLSTNDSAYGTFSTFKKKLELECGNVRNLTTINLTKVLFFSTWQGILLSGFFAFLFVCASYVGPYLIDNFVQYLNDENKAKNEGYILAMMFVAANLVDSLCQKHFIFKIQQVGVQMQSMLVSMIYTKGLTLSCQSKAEHSSGEIINLLTVDAERIGVASVATFAATVVVMLLNHPIASLQEKFQGKLMEFKDKRMKATSEILMNMRILKLQAWEMKFLSKIIQIRKHST</sequence>
<dbReference type="InterPro" id="IPR044746">
    <property type="entry name" value="ABCC_6TM_D1"/>
</dbReference>
<dbReference type="InterPro" id="IPR036640">
    <property type="entry name" value="ABC1_TM_sf"/>
</dbReference>
<dbReference type="STRING" id="57577.A0A2K3L0S6"/>
<gene>
    <name evidence="10" type="ORF">L195_g028034</name>
</gene>
<dbReference type="PANTHER" id="PTHR24223">
    <property type="entry name" value="ATP-BINDING CASSETTE SUB-FAMILY C"/>
    <property type="match status" value="1"/>
</dbReference>
<name>A0A2K3L0S6_TRIPR</name>
<dbReference type="Proteomes" id="UP000236291">
    <property type="component" value="Unassembled WGS sequence"/>
</dbReference>
<dbReference type="InterPro" id="IPR050173">
    <property type="entry name" value="ABC_transporter_C-like"/>
</dbReference>
<evidence type="ECO:0000256" key="7">
    <source>
        <dbReference type="ARBA" id="ARBA00023136"/>
    </source>
</evidence>
<evidence type="ECO:0000256" key="2">
    <source>
        <dbReference type="ARBA" id="ARBA00022448"/>
    </source>
</evidence>
<keyword evidence="4" id="KW-0547">Nucleotide-binding</keyword>
<dbReference type="GO" id="GO:0016020">
    <property type="term" value="C:membrane"/>
    <property type="evidence" value="ECO:0007669"/>
    <property type="project" value="UniProtKB-SubCell"/>
</dbReference>
<dbReference type="PANTHER" id="PTHR24223:SF348">
    <property type="entry name" value="ABC-TYPE XENOBIOTIC TRANSPORTER"/>
    <property type="match status" value="1"/>
</dbReference>
<evidence type="ECO:0000256" key="3">
    <source>
        <dbReference type="ARBA" id="ARBA00022692"/>
    </source>
</evidence>
<dbReference type="Gene3D" id="1.20.1560.10">
    <property type="entry name" value="ABC transporter type 1, transmembrane domain"/>
    <property type="match status" value="1"/>
</dbReference>
<evidence type="ECO:0000256" key="1">
    <source>
        <dbReference type="ARBA" id="ARBA00004141"/>
    </source>
</evidence>
<dbReference type="InterPro" id="IPR011527">
    <property type="entry name" value="ABC1_TM_dom"/>
</dbReference>
<evidence type="ECO:0000256" key="5">
    <source>
        <dbReference type="ARBA" id="ARBA00022840"/>
    </source>
</evidence>
<dbReference type="GO" id="GO:0005524">
    <property type="term" value="F:ATP binding"/>
    <property type="evidence" value="ECO:0007669"/>
    <property type="project" value="UniProtKB-KW"/>
</dbReference>
<comment type="caution">
    <text evidence="10">The sequence shown here is derived from an EMBL/GenBank/DDBJ whole genome shotgun (WGS) entry which is preliminary data.</text>
</comment>
<organism evidence="10 11">
    <name type="scientific">Trifolium pratense</name>
    <name type="common">Red clover</name>
    <dbReference type="NCBI Taxonomy" id="57577"/>
    <lineage>
        <taxon>Eukaryota</taxon>
        <taxon>Viridiplantae</taxon>
        <taxon>Streptophyta</taxon>
        <taxon>Embryophyta</taxon>
        <taxon>Tracheophyta</taxon>
        <taxon>Spermatophyta</taxon>
        <taxon>Magnoliopsida</taxon>
        <taxon>eudicotyledons</taxon>
        <taxon>Gunneridae</taxon>
        <taxon>Pentapetalae</taxon>
        <taxon>rosids</taxon>
        <taxon>fabids</taxon>
        <taxon>Fabales</taxon>
        <taxon>Fabaceae</taxon>
        <taxon>Papilionoideae</taxon>
        <taxon>50 kb inversion clade</taxon>
        <taxon>NPAAA clade</taxon>
        <taxon>Hologalegina</taxon>
        <taxon>IRL clade</taxon>
        <taxon>Trifolieae</taxon>
        <taxon>Trifolium</taxon>
    </lineage>
</organism>
<dbReference type="AlphaFoldDB" id="A0A2K3L0S6"/>
<evidence type="ECO:0000256" key="8">
    <source>
        <dbReference type="SAM" id="Phobius"/>
    </source>
</evidence>
<evidence type="ECO:0000256" key="6">
    <source>
        <dbReference type="ARBA" id="ARBA00022989"/>
    </source>
</evidence>
<dbReference type="ExpressionAtlas" id="A0A2K3L0S6">
    <property type="expression patterns" value="baseline"/>
</dbReference>
<feature type="transmembrane region" description="Helical" evidence="8">
    <location>
        <begin position="101"/>
        <end position="128"/>
    </location>
</feature>
<dbReference type="Pfam" id="PF00664">
    <property type="entry name" value="ABC_membrane"/>
    <property type="match status" value="2"/>
</dbReference>
<comment type="subcellular location">
    <subcellularLocation>
        <location evidence="1">Membrane</location>
        <topology evidence="1">Multi-pass membrane protein</topology>
    </subcellularLocation>
</comment>
<proteinExistence type="predicted"/>
<evidence type="ECO:0000256" key="4">
    <source>
        <dbReference type="ARBA" id="ARBA00022741"/>
    </source>
</evidence>
<keyword evidence="2" id="KW-0813">Transport</keyword>
<evidence type="ECO:0000259" key="9">
    <source>
        <dbReference type="PROSITE" id="PS50929"/>
    </source>
</evidence>
<reference evidence="10 11" key="2">
    <citation type="journal article" date="2017" name="Front. Plant Sci.">
        <title>Gene Classification and Mining of Molecular Markers Useful in Red Clover (Trifolium pratense) Breeding.</title>
        <authorList>
            <person name="Istvanek J."/>
            <person name="Dluhosova J."/>
            <person name="Dluhos P."/>
            <person name="Patkova L."/>
            <person name="Nedelnik J."/>
            <person name="Repkova J."/>
        </authorList>
    </citation>
    <scope>NUCLEOTIDE SEQUENCE [LARGE SCALE GENOMIC DNA]</scope>
    <source>
        <strain evidence="11">cv. Tatra</strain>
        <tissue evidence="10">Young leaves</tissue>
    </source>
</reference>
<keyword evidence="5" id="KW-0067">ATP-binding</keyword>
<protein>
    <submittedName>
        <fullName evidence="10">ABC transporter C family member 3-like protein</fullName>
    </submittedName>
</protein>
<feature type="domain" description="ABC transmembrane type-1" evidence="9">
    <location>
        <begin position="111"/>
        <end position="293"/>
    </location>
</feature>
<dbReference type="SUPFAM" id="SSF90123">
    <property type="entry name" value="ABC transporter transmembrane region"/>
    <property type="match status" value="1"/>
</dbReference>
<evidence type="ECO:0000313" key="10">
    <source>
        <dbReference type="EMBL" id="PNX72145.1"/>
    </source>
</evidence>
<reference evidence="10 11" key="1">
    <citation type="journal article" date="2014" name="Am. J. Bot.">
        <title>Genome assembly and annotation for red clover (Trifolium pratense; Fabaceae).</title>
        <authorList>
            <person name="Istvanek J."/>
            <person name="Jaros M."/>
            <person name="Krenek A."/>
            <person name="Repkova J."/>
        </authorList>
    </citation>
    <scope>NUCLEOTIDE SEQUENCE [LARGE SCALE GENOMIC DNA]</scope>
    <source>
        <strain evidence="11">cv. Tatra</strain>
        <tissue evidence="10">Young leaves</tissue>
    </source>
</reference>
<keyword evidence="3 8" id="KW-0812">Transmembrane</keyword>